<sequence>MISVAADIISKVSRDLAWQRFRLSAIALKRTLDFKDPFDFPSAVRSGSILLVGEGNLSFSVSLSGLVGSKAANMTATTFQNEKEYLEITSRNARTLRRRGVKTVAGVDATNLSRWFDKKKFSLIIFQFPNVGSREPRYGRNPNHVLVRRFLRSAAERLVVGGQVAITVINSSHYDGAFDMDGASERNSYAPPIARPFYTADYPGYSHVKTKEDGVSALDEGDEFVTYVFQRKEEAHRK</sequence>
<protein>
    <submittedName>
        <fullName evidence="2">Uncharacterized protein DUF2431</fullName>
    </submittedName>
</protein>
<evidence type="ECO:0000259" key="1">
    <source>
        <dbReference type="Pfam" id="PF10354"/>
    </source>
</evidence>
<dbReference type="Pfam" id="PF10354">
    <property type="entry name" value="BMT5-like"/>
    <property type="match status" value="1"/>
</dbReference>
<accession>A0A561QSD7</accession>
<dbReference type="GO" id="GO:0070042">
    <property type="term" value="F:rRNA (uridine-N3-)-methyltransferase activity"/>
    <property type="evidence" value="ECO:0007669"/>
    <property type="project" value="InterPro"/>
</dbReference>
<dbReference type="GO" id="GO:0070475">
    <property type="term" value="P:rRNA base methylation"/>
    <property type="evidence" value="ECO:0007669"/>
    <property type="project" value="InterPro"/>
</dbReference>
<dbReference type="RefSeq" id="WP_145639039.1">
    <property type="nucleotide sequence ID" value="NZ_VIWP01000004.1"/>
</dbReference>
<dbReference type="PANTHER" id="PTHR11538:SF26">
    <property type="entry name" value="FERREDOXIN-FOLD ANTICODON-BINDING DOMAIN-CONTAINING PROTEIN 1"/>
    <property type="match status" value="1"/>
</dbReference>
<evidence type="ECO:0000313" key="3">
    <source>
        <dbReference type="Proteomes" id="UP000320653"/>
    </source>
</evidence>
<dbReference type="Gene3D" id="3.40.50.150">
    <property type="entry name" value="Vaccinia Virus protein VP39"/>
    <property type="match status" value="1"/>
</dbReference>
<name>A0A561QSD7_9HYPH</name>
<dbReference type="InterPro" id="IPR019446">
    <property type="entry name" value="BMT5-like"/>
</dbReference>
<dbReference type="SUPFAM" id="SSF53335">
    <property type="entry name" value="S-adenosyl-L-methionine-dependent methyltransferases"/>
    <property type="match status" value="1"/>
</dbReference>
<dbReference type="GO" id="GO:0005737">
    <property type="term" value="C:cytoplasm"/>
    <property type="evidence" value="ECO:0007669"/>
    <property type="project" value="TreeGrafter"/>
</dbReference>
<proteinExistence type="predicted"/>
<evidence type="ECO:0000313" key="2">
    <source>
        <dbReference type="EMBL" id="TWF53318.1"/>
    </source>
</evidence>
<dbReference type="OrthoDB" id="8444693at2"/>
<dbReference type="PANTHER" id="PTHR11538">
    <property type="entry name" value="PHENYLALANYL-TRNA SYNTHETASE"/>
    <property type="match status" value="1"/>
</dbReference>
<reference evidence="2 3" key="1">
    <citation type="submission" date="2019-06" db="EMBL/GenBank/DDBJ databases">
        <title>Sorghum-associated microbial communities from plants grown in Nebraska, USA.</title>
        <authorList>
            <person name="Schachtman D."/>
        </authorList>
    </citation>
    <scope>NUCLEOTIDE SEQUENCE [LARGE SCALE GENOMIC DNA]</scope>
    <source>
        <strain evidence="2 3">1225</strain>
    </source>
</reference>
<dbReference type="Proteomes" id="UP000320653">
    <property type="component" value="Unassembled WGS sequence"/>
</dbReference>
<organism evidence="2 3">
    <name type="scientific">Neorhizobium alkalisoli</name>
    <dbReference type="NCBI Taxonomy" id="528178"/>
    <lineage>
        <taxon>Bacteria</taxon>
        <taxon>Pseudomonadati</taxon>
        <taxon>Pseudomonadota</taxon>
        <taxon>Alphaproteobacteria</taxon>
        <taxon>Hyphomicrobiales</taxon>
        <taxon>Rhizobiaceae</taxon>
        <taxon>Rhizobium/Agrobacterium group</taxon>
        <taxon>Neorhizobium</taxon>
    </lineage>
</organism>
<feature type="domain" description="25S rRNA (uridine-N(3))-methyltransferase BMT5-like" evidence="1">
    <location>
        <begin position="50"/>
        <end position="208"/>
    </location>
</feature>
<comment type="caution">
    <text evidence="2">The sequence shown here is derived from an EMBL/GenBank/DDBJ whole genome shotgun (WGS) entry which is preliminary data.</text>
</comment>
<dbReference type="EMBL" id="VIWP01000004">
    <property type="protein sequence ID" value="TWF53318.1"/>
    <property type="molecule type" value="Genomic_DNA"/>
</dbReference>
<gene>
    <name evidence="2" type="ORF">FHW37_104597</name>
</gene>
<dbReference type="AlphaFoldDB" id="A0A561QSD7"/>
<keyword evidence="3" id="KW-1185">Reference proteome</keyword>
<dbReference type="InterPro" id="IPR029063">
    <property type="entry name" value="SAM-dependent_MTases_sf"/>
</dbReference>